<dbReference type="PROSITE" id="PS51257">
    <property type="entry name" value="PROKAR_LIPOPROTEIN"/>
    <property type="match status" value="1"/>
</dbReference>
<dbReference type="VEuPathDB" id="VectorBase:GPAI048138"/>
<keyword evidence="3" id="KW-1185">Reference proteome</keyword>
<keyword evidence="1" id="KW-0732">Signal</keyword>
<sequence>MRLNLFLVSLLAGSCVVFVFSNEMESDNSTDIKDEAKQTSDVAELFEVFSDILNDKTIEKTKNSKEKNSVARIASTNVTIDKQQQQQQQRTGSLILYNSDYLGELGYDFNIDNNYNWGKRAGYL</sequence>
<reference evidence="2" key="2">
    <citation type="submission" date="2020-05" db="UniProtKB">
        <authorList>
            <consortium name="EnsemblMetazoa"/>
        </authorList>
    </citation>
    <scope>IDENTIFICATION</scope>
    <source>
        <strain evidence="2">IAEA</strain>
    </source>
</reference>
<proteinExistence type="predicted"/>
<feature type="signal peptide" evidence="1">
    <location>
        <begin position="1"/>
        <end position="21"/>
    </location>
</feature>
<dbReference type="Proteomes" id="UP000092445">
    <property type="component" value="Unassembled WGS sequence"/>
</dbReference>
<evidence type="ECO:0000313" key="3">
    <source>
        <dbReference type="Proteomes" id="UP000092445"/>
    </source>
</evidence>
<name>A0A1B0AJW9_GLOPL</name>
<evidence type="ECO:0000313" key="2">
    <source>
        <dbReference type="EnsemblMetazoa" id="GPAI048138-PA"/>
    </source>
</evidence>
<accession>A0A1B0AJW9</accession>
<organism evidence="2 3">
    <name type="scientific">Glossina pallidipes</name>
    <name type="common">Tsetse fly</name>
    <dbReference type="NCBI Taxonomy" id="7398"/>
    <lineage>
        <taxon>Eukaryota</taxon>
        <taxon>Metazoa</taxon>
        <taxon>Ecdysozoa</taxon>
        <taxon>Arthropoda</taxon>
        <taxon>Hexapoda</taxon>
        <taxon>Insecta</taxon>
        <taxon>Pterygota</taxon>
        <taxon>Neoptera</taxon>
        <taxon>Endopterygota</taxon>
        <taxon>Diptera</taxon>
        <taxon>Brachycera</taxon>
        <taxon>Muscomorpha</taxon>
        <taxon>Hippoboscoidea</taxon>
        <taxon>Glossinidae</taxon>
        <taxon>Glossina</taxon>
    </lineage>
</organism>
<evidence type="ECO:0000256" key="1">
    <source>
        <dbReference type="SAM" id="SignalP"/>
    </source>
</evidence>
<protein>
    <submittedName>
        <fullName evidence="2">Uncharacterized protein</fullName>
    </submittedName>
</protein>
<feature type="chain" id="PRO_5008403913" evidence="1">
    <location>
        <begin position="22"/>
        <end position="124"/>
    </location>
</feature>
<dbReference type="AlphaFoldDB" id="A0A1B0AJW9"/>
<dbReference type="EnsemblMetazoa" id="GPAI048138-RA">
    <property type="protein sequence ID" value="GPAI048138-PA"/>
    <property type="gene ID" value="GPAI048138"/>
</dbReference>
<reference evidence="3" key="1">
    <citation type="submission" date="2014-03" db="EMBL/GenBank/DDBJ databases">
        <authorList>
            <person name="Aksoy S."/>
            <person name="Warren W."/>
            <person name="Wilson R.K."/>
        </authorList>
    </citation>
    <scope>NUCLEOTIDE SEQUENCE [LARGE SCALE GENOMIC DNA]</scope>
    <source>
        <strain evidence="3">IAEA</strain>
    </source>
</reference>